<evidence type="ECO:0000313" key="2">
    <source>
        <dbReference type="EMBL" id="GAA1664457.1"/>
    </source>
</evidence>
<proteinExistence type="predicted"/>
<dbReference type="RefSeq" id="WP_344051429.1">
    <property type="nucleotide sequence ID" value="NZ_BAAAPK010000001.1"/>
</dbReference>
<name>A0ABN2G2Y2_9MICO</name>
<feature type="domain" description="ABM" evidence="1">
    <location>
        <begin position="4"/>
        <end position="95"/>
    </location>
</feature>
<dbReference type="PANTHER" id="PTHR33336">
    <property type="entry name" value="QUINOL MONOOXYGENASE YGIN-RELATED"/>
    <property type="match status" value="1"/>
</dbReference>
<sequence>MSAFSCNALWVARDGEAERVRGFLTELIAASRSEPGNLSYQAFEDAERPGAFRIFEVYRDERAFQDHAASDHFQRLAQDGAVPLLEERERSFGELIEL</sequence>
<gene>
    <name evidence="2" type="ORF">GCM10009807_05830</name>
</gene>
<dbReference type="InterPro" id="IPR011008">
    <property type="entry name" value="Dimeric_a/b-barrel"/>
</dbReference>
<reference evidence="2 3" key="1">
    <citation type="journal article" date="2019" name="Int. J. Syst. Evol. Microbiol.">
        <title>The Global Catalogue of Microorganisms (GCM) 10K type strain sequencing project: providing services to taxonomists for standard genome sequencing and annotation.</title>
        <authorList>
            <consortium name="The Broad Institute Genomics Platform"/>
            <consortium name="The Broad Institute Genome Sequencing Center for Infectious Disease"/>
            <person name="Wu L."/>
            <person name="Ma J."/>
        </authorList>
    </citation>
    <scope>NUCLEOTIDE SEQUENCE [LARGE SCALE GENOMIC DNA]</scope>
    <source>
        <strain evidence="2 3">JCM 15575</strain>
    </source>
</reference>
<evidence type="ECO:0000313" key="3">
    <source>
        <dbReference type="Proteomes" id="UP001500596"/>
    </source>
</evidence>
<dbReference type="Proteomes" id="UP001500596">
    <property type="component" value="Unassembled WGS sequence"/>
</dbReference>
<dbReference type="Gene3D" id="3.30.70.100">
    <property type="match status" value="1"/>
</dbReference>
<evidence type="ECO:0000259" key="1">
    <source>
        <dbReference type="PROSITE" id="PS51725"/>
    </source>
</evidence>
<dbReference type="EMBL" id="BAAAPK010000001">
    <property type="protein sequence ID" value="GAA1664457.1"/>
    <property type="molecule type" value="Genomic_DNA"/>
</dbReference>
<dbReference type="PROSITE" id="PS51725">
    <property type="entry name" value="ABM"/>
    <property type="match status" value="1"/>
</dbReference>
<dbReference type="InterPro" id="IPR007138">
    <property type="entry name" value="ABM_dom"/>
</dbReference>
<comment type="caution">
    <text evidence="2">The sequence shown here is derived from an EMBL/GenBank/DDBJ whole genome shotgun (WGS) entry which is preliminary data.</text>
</comment>
<accession>A0ABN2G2Y2</accession>
<dbReference type="SUPFAM" id="SSF54909">
    <property type="entry name" value="Dimeric alpha+beta barrel"/>
    <property type="match status" value="1"/>
</dbReference>
<keyword evidence="3" id="KW-1185">Reference proteome</keyword>
<protein>
    <recommendedName>
        <fullName evidence="1">ABM domain-containing protein</fullName>
    </recommendedName>
</protein>
<dbReference type="InterPro" id="IPR050744">
    <property type="entry name" value="AI-2_Isomerase_LsrG"/>
</dbReference>
<dbReference type="Pfam" id="PF03992">
    <property type="entry name" value="ABM"/>
    <property type="match status" value="1"/>
</dbReference>
<organism evidence="2 3">
    <name type="scientific">Microbacterium lacus</name>
    <dbReference type="NCBI Taxonomy" id="415217"/>
    <lineage>
        <taxon>Bacteria</taxon>
        <taxon>Bacillati</taxon>
        <taxon>Actinomycetota</taxon>
        <taxon>Actinomycetes</taxon>
        <taxon>Micrococcales</taxon>
        <taxon>Microbacteriaceae</taxon>
        <taxon>Microbacterium</taxon>
    </lineage>
</organism>
<dbReference type="PANTHER" id="PTHR33336:SF15">
    <property type="entry name" value="ABM DOMAIN-CONTAINING PROTEIN"/>
    <property type="match status" value="1"/>
</dbReference>